<dbReference type="GO" id="GO:0005634">
    <property type="term" value="C:nucleus"/>
    <property type="evidence" value="ECO:0007669"/>
    <property type="project" value="UniProtKB-SubCell"/>
</dbReference>
<comment type="cofactor">
    <cofactor evidence="1">
        <name>a divalent metal cation</name>
        <dbReference type="ChEBI" id="CHEBI:60240"/>
    </cofactor>
</comment>
<evidence type="ECO:0000256" key="5">
    <source>
        <dbReference type="ARBA" id="ARBA00022723"/>
    </source>
</evidence>
<dbReference type="GO" id="GO:0004518">
    <property type="term" value="F:nuclease activity"/>
    <property type="evidence" value="ECO:0007669"/>
    <property type="project" value="UniProtKB-KW"/>
</dbReference>
<dbReference type="Proteomes" id="UP001152523">
    <property type="component" value="Unassembled WGS sequence"/>
</dbReference>
<proteinExistence type="inferred from homology"/>
<gene>
    <name evidence="11" type="ORF">CEPIT_LOCUS3996</name>
</gene>
<evidence type="ECO:0000256" key="7">
    <source>
        <dbReference type="ARBA" id="ARBA00023242"/>
    </source>
</evidence>
<evidence type="ECO:0000259" key="10">
    <source>
        <dbReference type="Pfam" id="PF26138"/>
    </source>
</evidence>
<feature type="domain" description="DUF8040" evidence="10">
    <location>
        <begin position="65"/>
        <end position="150"/>
    </location>
</feature>
<dbReference type="Pfam" id="PF26138">
    <property type="entry name" value="DUF8040"/>
    <property type="match status" value="1"/>
</dbReference>
<keyword evidence="7" id="KW-0539">Nucleus</keyword>
<keyword evidence="12" id="KW-1185">Reference proteome</keyword>
<dbReference type="InterPro" id="IPR045249">
    <property type="entry name" value="HARBI1-like"/>
</dbReference>
<sequence>MDSPTQEELTMYMAAYSVMLHFKNILLLLVAILEYYAPNFVLRKRKRSQKGNAYQRYTIRCLNIRSMIWDDDIECVDNIRMDRRAFYKLCNMVESIGLLRSTKNTSIEEMLASFLYILAHHTKNRVAKREFVRSGETISRHFNSVLLAILRLHEVLLKKPEPVLQNCRAHPWKWFKNCLGALDGTYIKLNVAEQDKPKYRTRKGDLATNVLGVCSQDLNFIYILPGWEGSAADSRVLRSAVSRSNGFLVPQGYYYLCDAGYSNADGFLAPYRGQRYHLKEWSQNNQPRTKEEMFNYKHSSARNVIERSFGLLKMRWAILRERSWYPIKTHCRVITACALLHNHIRREMRRDPLEDKVPEDYVDPDTLLNVPNIQDIEPSVAWTAFRDNLAQEIWNECRRN</sequence>
<dbReference type="EMBL" id="CAMAPF010000021">
    <property type="protein sequence ID" value="CAH9071597.1"/>
    <property type="molecule type" value="Genomic_DNA"/>
</dbReference>
<evidence type="ECO:0000256" key="8">
    <source>
        <dbReference type="SAM" id="Phobius"/>
    </source>
</evidence>
<accession>A0AAV0CFH5</accession>
<reference evidence="11" key="1">
    <citation type="submission" date="2022-07" db="EMBL/GenBank/DDBJ databases">
        <authorList>
            <person name="Macas J."/>
            <person name="Novak P."/>
            <person name="Neumann P."/>
        </authorList>
    </citation>
    <scope>NUCLEOTIDE SEQUENCE</scope>
</reference>
<feature type="transmembrane region" description="Helical" evidence="8">
    <location>
        <begin position="12"/>
        <end position="37"/>
    </location>
</feature>
<dbReference type="InterPro" id="IPR027806">
    <property type="entry name" value="HARBI1_dom"/>
</dbReference>
<feature type="domain" description="DDE Tnp4" evidence="9">
    <location>
        <begin position="182"/>
        <end position="342"/>
    </location>
</feature>
<evidence type="ECO:0000256" key="2">
    <source>
        <dbReference type="ARBA" id="ARBA00004123"/>
    </source>
</evidence>
<evidence type="ECO:0000256" key="4">
    <source>
        <dbReference type="ARBA" id="ARBA00022722"/>
    </source>
</evidence>
<evidence type="ECO:0000256" key="6">
    <source>
        <dbReference type="ARBA" id="ARBA00022801"/>
    </source>
</evidence>
<organism evidence="11 12">
    <name type="scientific">Cuscuta epithymum</name>
    <dbReference type="NCBI Taxonomy" id="186058"/>
    <lineage>
        <taxon>Eukaryota</taxon>
        <taxon>Viridiplantae</taxon>
        <taxon>Streptophyta</taxon>
        <taxon>Embryophyta</taxon>
        <taxon>Tracheophyta</taxon>
        <taxon>Spermatophyta</taxon>
        <taxon>Magnoliopsida</taxon>
        <taxon>eudicotyledons</taxon>
        <taxon>Gunneridae</taxon>
        <taxon>Pentapetalae</taxon>
        <taxon>asterids</taxon>
        <taxon>lamiids</taxon>
        <taxon>Solanales</taxon>
        <taxon>Convolvulaceae</taxon>
        <taxon>Cuscuteae</taxon>
        <taxon>Cuscuta</taxon>
        <taxon>Cuscuta subgen. Cuscuta</taxon>
    </lineage>
</organism>
<keyword evidence="6" id="KW-0378">Hydrolase</keyword>
<keyword evidence="8" id="KW-0812">Transmembrane</keyword>
<name>A0AAV0CFH5_9ASTE</name>
<evidence type="ECO:0000313" key="12">
    <source>
        <dbReference type="Proteomes" id="UP001152523"/>
    </source>
</evidence>
<dbReference type="PANTHER" id="PTHR22930:SF293">
    <property type="entry name" value="PROTEIN ALP1-LIKE"/>
    <property type="match status" value="1"/>
</dbReference>
<dbReference type="InterPro" id="IPR058353">
    <property type="entry name" value="DUF8040"/>
</dbReference>
<comment type="similarity">
    <text evidence="3">Belongs to the HARBI1 family.</text>
</comment>
<protein>
    <recommendedName>
        <fullName evidence="13">DDE Tnp4 domain-containing protein</fullName>
    </recommendedName>
</protein>
<keyword evidence="4" id="KW-0540">Nuclease</keyword>
<evidence type="ECO:0000256" key="3">
    <source>
        <dbReference type="ARBA" id="ARBA00006958"/>
    </source>
</evidence>
<comment type="caution">
    <text evidence="11">The sequence shown here is derived from an EMBL/GenBank/DDBJ whole genome shotgun (WGS) entry which is preliminary data.</text>
</comment>
<evidence type="ECO:0000256" key="1">
    <source>
        <dbReference type="ARBA" id="ARBA00001968"/>
    </source>
</evidence>
<dbReference type="Pfam" id="PF13359">
    <property type="entry name" value="DDE_Tnp_4"/>
    <property type="match status" value="1"/>
</dbReference>
<keyword evidence="8" id="KW-1133">Transmembrane helix</keyword>
<evidence type="ECO:0000259" key="9">
    <source>
        <dbReference type="Pfam" id="PF13359"/>
    </source>
</evidence>
<dbReference type="AlphaFoldDB" id="A0AAV0CFH5"/>
<dbReference type="GO" id="GO:0046872">
    <property type="term" value="F:metal ion binding"/>
    <property type="evidence" value="ECO:0007669"/>
    <property type="project" value="UniProtKB-KW"/>
</dbReference>
<keyword evidence="5" id="KW-0479">Metal-binding</keyword>
<dbReference type="PANTHER" id="PTHR22930">
    <property type="match status" value="1"/>
</dbReference>
<comment type="subcellular location">
    <subcellularLocation>
        <location evidence="2">Nucleus</location>
    </subcellularLocation>
</comment>
<dbReference type="GO" id="GO:0016787">
    <property type="term" value="F:hydrolase activity"/>
    <property type="evidence" value="ECO:0007669"/>
    <property type="project" value="UniProtKB-KW"/>
</dbReference>
<keyword evidence="8" id="KW-0472">Membrane</keyword>
<evidence type="ECO:0008006" key="13">
    <source>
        <dbReference type="Google" id="ProtNLM"/>
    </source>
</evidence>
<evidence type="ECO:0000313" key="11">
    <source>
        <dbReference type="EMBL" id="CAH9071597.1"/>
    </source>
</evidence>